<accession>A0A0F2LQX8</accession>
<protein>
    <submittedName>
        <fullName evidence="2">Uncharacterized protein</fullName>
    </submittedName>
</protein>
<reference evidence="2" key="1">
    <citation type="submission" date="2015-03" db="EMBL/GenBank/DDBJ databases">
        <title>Metagenome Sequencing of an Archaeal-Dominated Microbial Community from a Hot Spring at the Los Azufres Geothermal Field, Mexico.</title>
        <authorList>
            <person name="Servin-Garciduenas L.E."/>
            <person name="Martinez-Romero E."/>
        </authorList>
    </citation>
    <scope>NUCLEOTIDE SEQUENCE [LARGE SCALE GENOMIC DNA]</scope>
    <source>
        <strain evidence="2">AZ1-454</strain>
    </source>
</reference>
<name>A0A0F2LQX8_9CREN</name>
<comment type="caution">
    <text evidence="2">The sequence shown here is derived from an EMBL/GenBank/DDBJ whole genome shotgun (WGS) entry which is preliminary data.</text>
</comment>
<keyword evidence="1" id="KW-0472">Membrane</keyword>
<gene>
    <name evidence="3" type="ORF">TQ35_008105</name>
    <name evidence="2" type="ORF">TQ35_08660</name>
</gene>
<reference evidence="3" key="2">
    <citation type="submission" date="2022-05" db="EMBL/GenBank/DDBJ databases">
        <title>Metagenome Sequencing of an Archaeal-Dominated Microbial Community from a Hot Spring at the Los Azufres Geothermal Field, Mexico.</title>
        <authorList>
            <person name="Marin-Paredes R."/>
            <person name="Martinez-Romero E."/>
            <person name="Servin-Garciduenas L.E."/>
        </authorList>
    </citation>
    <scope>NUCLEOTIDE SEQUENCE</scope>
    <source>
        <strain evidence="3">AZ1-454</strain>
    </source>
</reference>
<proteinExistence type="predicted"/>
<feature type="transmembrane region" description="Helical" evidence="1">
    <location>
        <begin position="31"/>
        <end position="53"/>
    </location>
</feature>
<sequence length="111" mass="12451">MDILEYLTLGMVAEHFYVGMNALFRGKTVPRVLGIPLALFEIAYYTLLLFTLSSFPLPLLALGAFFVVTHYIGGTYYVLRESAFSGRKFSVAYSGYELLELYFLIAVLLSA</sequence>
<feature type="transmembrane region" description="Helical" evidence="1">
    <location>
        <begin position="59"/>
        <end position="79"/>
    </location>
</feature>
<keyword evidence="1" id="KW-0812">Transmembrane</keyword>
<evidence type="ECO:0000256" key="1">
    <source>
        <dbReference type="SAM" id="Phobius"/>
    </source>
</evidence>
<dbReference type="AlphaFoldDB" id="A0A0F2LQX8"/>
<dbReference type="EMBL" id="JZWS01000182">
    <property type="protein sequence ID" value="KJR78176.1"/>
    <property type="molecule type" value="Genomic_DNA"/>
</dbReference>
<dbReference type="EMBL" id="JZWS02000011">
    <property type="protein sequence ID" value="MCL7344519.1"/>
    <property type="molecule type" value="Genomic_DNA"/>
</dbReference>
<evidence type="ECO:0000313" key="3">
    <source>
        <dbReference type="EMBL" id="MCL7344519.1"/>
    </source>
</evidence>
<organism evidence="2">
    <name type="scientific">Candidatus Aramenus sulfurataquae</name>
    <dbReference type="NCBI Taxonomy" id="1326980"/>
    <lineage>
        <taxon>Archaea</taxon>
        <taxon>Thermoproteota</taxon>
        <taxon>Thermoprotei</taxon>
        <taxon>Sulfolobales</taxon>
        <taxon>Sulfolobaceae</taxon>
        <taxon>Candidatus Aramenus</taxon>
    </lineage>
</organism>
<keyword evidence="1" id="KW-1133">Transmembrane helix</keyword>
<evidence type="ECO:0000313" key="2">
    <source>
        <dbReference type="EMBL" id="KJR78176.1"/>
    </source>
</evidence>